<dbReference type="InterPro" id="IPR005118">
    <property type="entry name" value="TRCF_C"/>
</dbReference>
<feature type="compositionally biased region" description="Gly residues" evidence="14">
    <location>
        <begin position="65"/>
        <end position="114"/>
    </location>
</feature>
<dbReference type="EC" id="3.6.4.-" evidence="13"/>
<comment type="similarity">
    <text evidence="11 13">In the C-terminal section; belongs to the helicase family. RecG subfamily.</text>
</comment>
<organism evidence="17 18">
    <name type="scientific">Micromonospora yangpuensis</name>
    <dbReference type="NCBI Taxonomy" id="683228"/>
    <lineage>
        <taxon>Bacteria</taxon>
        <taxon>Bacillati</taxon>
        <taxon>Actinomycetota</taxon>
        <taxon>Actinomycetes</taxon>
        <taxon>Micromonosporales</taxon>
        <taxon>Micromonosporaceae</taxon>
        <taxon>Micromonospora</taxon>
    </lineage>
</organism>
<dbReference type="Gene3D" id="2.40.10.170">
    <property type="match status" value="1"/>
</dbReference>
<feature type="region of interest" description="Disordered" evidence="14">
    <location>
        <begin position="50"/>
        <end position="116"/>
    </location>
</feature>
<evidence type="ECO:0000259" key="15">
    <source>
        <dbReference type="PROSITE" id="PS51192"/>
    </source>
</evidence>
<evidence type="ECO:0000256" key="6">
    <source>
        <dbReference type="ARBA" id="ARBA00022806"/>
    </source>
</evidence>
<dbReference type="GO" id="GO:0005737">
    <property type="term" value="C:cytoplasm"/>
    <property type="evidence" value="ECO:0007669"/>
    <property type="project" value="UniProtKB-SubCell"/>
</dbReference>
<dbReference type="STRING" id="683228.GA0070617_1251"/>
<dbReference type="SMART" id="SM00490">
    <property type="entry name" value="HELICc"/>
    <property type="match status" value="1"/>
</dbReference>
<dbReference type="AlphaFoldDB" id="A0A1C6U6M1"/>
<evidence type="ECO:0000256" key="2">
    <source>
        <dbReference type="ARBA" id="ARBA00022490"/>
    </source>
</evidence>
<keyword evidence="5 13" id="KW-0378">Hydrolase</keyword>
<evidence type="ECO:0000256" key="9">
    <source>
        <dbReference type="ARBA" id="ARBA00023204"/>
    </source>
</evidence>
<name>A0A1C6U6M1_9ACTN</name>
<reference evidence="17 18" key="1">
    <citation type="submission" date="2016-06" db="EMBL/GenBank/DDBJ databases">
        <authorList>
            <person name="Kjaerup R.B."/>
            <person name="Dalgaard T.S."/>
            <person name="Juul-Madsen H.R."/>
        </authorList>
    </citation>
    <scope>NUCLEOTIDE SEQUENCE [LARGE SCALE GENOMIC DNA]</scope>
    <source>
        <strain evidence="17 18">DSM 45577</strain>
    </source>
</reference>
<dbReference type="Pfam" id="PF17757">
    <property type="entry name" value="UvrB_inter"/>
    <property type="match status" value="1"/>
</dbReference>
<dbReference type="SMART" id="SM00982">
    <property type="entry name" value="TRCF"/>
    <property type="match status" value="1"/>
</dbReference>
<protein>
    <recommendedName>
        <fullName evidence="12 13">Transcription-repair-coupling factor</fullName>
        <shortName evidence="13">TRCF</shortName>
        <ecNumber evidence="13">3.6.4.-</ecNumber>
    </recommendedName>
</protein>
<dbReference type="CDD" id="cd17991">
    <property type="entry name" value="DEXHc_TRCF"/>
    <property type="match status" value="1"/>
</dbReference>
<evidence type="ECO:0000256" key="8">
    <source>
        <dbReference type="ARBA" id="ARBA00023125"/>
    </source>
</evidence>
<dbReference type="InterPro" id="IPR047112">
    <property type="entry name" value="RecG/Mfd"/>
</dbReference>
<evidence type="ECO:0000256" key="10">
    <source>
        <dbReference type="ARBA" id="ARBA00061104"/>
    </source>
</evidence>
<sequence length="1264" mass="137283">MLAGLFSAALADPGLARARDLARSGAAQVDGLDLTAPPALRPFAVAAVAADPDGHPDTENDTRRPGGGAAAPGTGAGHPGGGAGHPGTGTGRPGTGTGHPGGGAGRPGTGGGAGRPVLAVTATSREADDLAAALGGLLPAEQVAVFPSWETLPHERLSPRSDTVGRRLAVLRRLAHPDAADAHGRTGALRVVVAPVRSLLQPQLKGLGDLEPVRLTGGAEADLEQVARRLTDLAYARVDLVTKRGEFAVRGGILDVFPPTDEHPSRVEFWGDEVEEIRTFAVADQRTIEAVPGLWAPPCRELLLTPDVRERAAALAKEHPELAEILDKLAEGIPVEGMESLVPALLGDDSLELLLETMPAGTHVLLCDPERIRTRAHDLVRTSEEFLQASWAAAAVGGQAPVDLGAAAFKTLAEVRATAATRRQPWWTLSPFGLAQADAAPARQPWEDAPGEVDVTPDDAIAVTLAAQPAPLYHGETPRLVDDLTRWSGEGWSIALVFEGHGPAQRAVEVLRDAGLGARLVDQVPTAPAPGELLVACGPLRHGFVDEASRFVLLTGDDITGGRGSSTRDMRKMPSRRRNTIDPLELKAGDHVVHEQHGIGRYVELVQRTVNGASREYLVIEYAPSKRNQPGDRLFVPTDQLDQLSRYVGGEQPTLHKMGGSDWQKSKARARKAVREIAAQLIQLYAARKASKGHNFGPDTPWQRELEDAFPWQETPDQLAAIEEVKRDMEQTVPMDRLICGDVGYGKTEIAVRAAFKAVQDGKQVAVLVPTTLLAQQHYNTFAERMGQFPVVIRQLSRFQTPKETERTLEMVADGSVDIVIGTHRLLQTATRFKQLGLVIVDEEQRFGVEHKEHLKTLRASVDVLSMSATPIPRTLEMAITGIREMSTIATPPEERHPVLTAVGAYDDRQVAASIHRELLRDGQVFYLHNRVESIDRTARKLRELVPEARVAVAHGQMGEEALEKVMVGFWEKEFDVLVCTTIVESGIDIPNANTLIVERADLLGLAQLHQIRGRVGRGRERAYAYFLYPPEKPLTEHAHERLATIAQHTELGAGMYVAMKDLEIRGAGNLLGGEQSGHIEGVGFDLYVRMVGEAVSAFKGEQAEEETDVKIDLPVDAHLPHDYVGVERLRLEMYRKLAEARDDDRLREVAAEMTDRYGEPPAPVQNLIAVARFRLLARRYGLTDVSMQGKHLRFGPLPLPDSKQLRLKRYHPDSVYKQATDQVSVPRPSTRRVGGEPLRDQALLQWCEQLLTDVLGAPVGAGK</sequence>
<evidence type="ECO:0000259" key="16">
    <source>
        <dbReference type="PROSITE" id="PS51194"/>
    </source>
</evidence>
<evidence type="ECO:0000313" key="17">
    <source>
        <dbReference type="EMBL" id="SCL49672.1"/>
    </source>
</evidence>
<dbReference type="SUPFAM" id="SSF143517">
    <property type="entry name" value="TRCF domain-like"/>
    <property type="match status" value="1"/>
</dbReference>
<evidence type="ECO:0000256" key="4">
    <source>
        <dbReference type="ARBA" id="ARBA00022763"/>
    </source>
</evidence>
<dbReference type="SUPFAM" id="SSF141259">
    <property type="entry name" value="CarD-like"/>
    <property type="match status" value="1"/>
</dbReference>
<evidence type="ECO:0000256" key="11">
    <source>
        <dbReference type="ARBA" id="ARBA00061399"/>
    </source>
</evidence>
<dbReference type="SMART" id="SM00487">
    <property type="entry name" value="DEXDc"/>
    <property type="match status" value="1"/>
</dbReference>
<dbReference type="NCBIfam" id="TIGR00580">
    <property type="entry name" value="mfd"/>
    <property type="match status" value="1"/>
</dbReference>
<evidence type="ECO:0000256" key="14">
    <source>
        <dbReference type="SAM" id="MobiDB-lite"/>
    </source>
</evidence>
<accession>A0A1C6U6M1</accession>
<evidence type="ECO:0000256" key="3">
    <source>
        <dbReference type="ARBA" id="ARBA00022741"/>
    </source>
</evidence>
<dbReference type="Gene3D" id="3.40.50.300">
    <property type="entry name" value="P-loop containing nucleotide triphosphate hydrolases"/>
    <property type="match status" value="2"/>
</dbReference>
<keyword evidence="6" id="KW-0347">Helicase</keyword>
<dbReference type="InterPro" id="IPR041471">
    <property type="entry name" value="UvrB_inter"/>
</dbReference>
<evidence type="ECO:0000313" key="18">
    <source>
        <dbReference type="Proteomes" id="UP000198937"/>
    </source>
</evidence>
<keyword evidence="3 13" id="KW-0547">Nucleotide-binding</keyword>
<dbReference type="PANTHER" id="PTHR47964:SF1">
    <property type="entry name" value="ATP-DEPENDENT DNA HELICASE HOMOLOG RECG, CHLOROPLASTIC"/>
    <property type="match status" value="1"/>
</dbReference>
<dbReference type="GO" id="GO:0016787">
    <property type="term" value="F:hydrolase activity"/>
    <property type="evidence" value="ECO:0007669"/>
    <property type="project" value="UniProtKB-KW"/>
</dbReference>
<comment type="subcellular location">
    <subcellularLocation>
        <location evidence="1 13">Cytoplasm</location>
    </subcellularLocation>
</comment>
<keyword evidence="8 13" id="KW-0238">DNA-binding</keyword>
<dbReference type="PROSITE" id="PS51192">
    <property type="entry name" value="HELICASE_ATP_BIND_1"/>
    <property type="match status" value="1"/>
</dbReference>
<dbReference type="GO" id="GO:0003678">
    <property type="term" value="F:DNA helicase activity"/>
    <property type="evidence" value="ECO:0007669"/>
    <property type="project" value="TreeGrafter"/>
</dbReference>
<feature type="compositionally biased region" description="Basic and acidic residues" evidence="14">
    <location>
        <begin position="52"/>
        <end position="64"/>
    </location>
</feature>
<dbReference type="FunFam" id="3.40.50.300:FF:000300">
    <property type="entry name" value="Transcription-repair-coupling factor"/>
    <property type="match status" value="1"/>
</dbReference>
<dbReference type="InterPro" id="IPR003711">
    <property type="entry name" value="CarD-like/TRCF_RID"/>
</dbReference>
<dbReference type="Pfam" id="PF00271">
    <property type="entry name" value="Helicase_C"/>
    <property type="match status" value="1"/>
</dbReference>
<dbReference type="InterPro" id="IPR001650">
    <property type="entry name" value="Helicase_C-like"/>
</dbReference>
<comment type="similarity">
    <text evidence="10 13">In the N-terminal section; belongs to the UvrB family.</text>
</comment>
<comment type="function">
    <text evidence="13">Couples transcription and DNA repair by recognizing RNA polymerase (RNAP) stalled at DNA lesions. Mediates ATP-dependent release of RNAP and its truncated transcript from the DNA, and recruitment of nucleotide excision repair machinery to the damaged site.</text>
</comment>
<dbReference type="Gene3D" id="3.30.2060.10">
    <property type="entry name" value="Penicillin-binding protein 1b domain"/>
    <property type="match status" value="1"/>
</dbReference>
<dbReference type="PANTHER" id="PTHR47964">
    <property type="entry name" value="ATP-DEPENDENT DNA HELICASE HOMOLOG RECG, CHLOROPLASTIC"/>
    <property type="match status" value="1"/>
</dbReference>
<dbReference type="SMART" id="SM01058">
    <property type="entry name" value="CarD_TRCF"/>
    <property type="match status" value="1"/>
</dbReference>
<dbReference type="InterPro" id="IPR027417">
    <property type="entry name" value="P-loop_NTPase"/>
</dbReference>
<feature type="domain" description="Helicase C-terminal" evidence="16">
    <location>
        <begin position="907"/>
        <end position="1064"/>
    </location>
</feature>
<evidence type="ECO:0000256" key="1">
    <source>
        <dbReference type="ARBA" id="ARBA00004496"/>
    </source>
</evidence>
<evidence type="ECO:0000256" key="13">
    <source>
        <dbReference type="HAMAP-Rule" id="MF_00969"/>
    </source>
</evidence>
<dbReference type="InterPro" id="IPR037235">
    <property type="entry name" value="TRCF-like_C_D7"/>
</dbReference>
<dbReference type="Proteomes" id="UP000198937">
    <property type="component" value="Unassembled WGS sequence"/>
</dbReference>
<dbReference type="Gene3D" id="3.90.1150.50">
    <property type="entry name" value="Transcription-repair-coupling factor, D7 domain"/>
    <property type="match status" value="1"/>
</dbReference>
<evidence type="ECO:0000256" key="12">
    <source>
        <dbReference type="ARBA" id="ARBA00070128"/>
    </source>
</evidence>
<dbReference type="HAMAP" id="MF_00969">
    <property type="entry name" value="TRCF"/>
    <property type="match status" value="1"/>
</dbReference>
<dbReference type="SUPFAM" id="SSF52540">
    <property type="entry name" value="P-loop containing nucleoside triphosphate hydrolases"/>
    <property type="match status" value="4"/>
</dbReference>
<dbReference type="PROSITE" id="PS51194">
    <property type="entry name" value="HELICASE_CTER"/>
    <property type="match status" value="1"/>
</dbReference>
<keyword evidence="7 13" id="KW-0067">ATP-binding</keyword>
<keyword evidence="4 13" id="KW-0227">DNA damage</keyword>
<dbReference type="GO" id="GO:0003684">
    <property type="term" value="F:damaged DNA binding"/>
    <property type="evidence" value="ECO:0007669"/>
    <property type="project" value="InterPro"/>
</dbReference>
<dbReference type="GO" id="GO:0006355">
    <property type="term" value="P:regulation of DNA-templated transcription"/>
    <property type="evidence" value="ECO:0007669"/>
    <property type="project" value="UniProtKB-UniRule"/>
</dbReference>
<dbReference type="Pfam" id="PF02559">
    <property type="entry name" value="CarD_TRCF_RID"/>
    <property type="match status" value="1"/>
</dbReference>
<dbReference type="InterPro" id="IPR014001">
    <property type="entry name" value="Helicase_ATP-bd"/>
</dbReference>
<keyword evidence="2 13" id="KW-0963">Cytoplasm</keyword>
<feature type="domain" description="Helicase ATP-binding" evidence="15">
    <location>
        <begin position="728"/>
        <end position="889"/>
    </location>
</feature>
<keyword evidence="18" id="KW-1185">Reference proteome</keyword>
<dbReference type="InterPro" id="IPR036101">
    <property type="entry name" value="CarD-like/TRCF_RID_sf"/>
</dbReference>
<proteinExistence type="inferred from homology"/>
<dbReference type="EMBL" id="FMIA01000002">
    <property type="protein sequence ID" value="SCL49672.1"/>
    <property type="molecule type" value="Genomic_DNA"/>
</dbReference>
<dbReference type="InterPro" id="IPR004576">
    <property type="entry name" value="Mfd"/>
</dbReference>
<dbReference type="InterPro" id="IPR011545">
    <property type="entry name" value="DEAD/DEAH_box_helicase_dom"/>
</dbReference>
<dbReference type="FunFam" id="3.40.50.300:FF:000546">
    <property type="entry name" value="Transcription-repair-coupling factor"/>
    <property type="match status" value="1"/>
</dbReference>
<gene>
    <name evidence="13" type="primary">mfd</name>
    <name evidence="17" type="ORF">GA0070617_1251</name>
</gene>
<dbReference type="GO" id="GO:0005524">
    <property type="term" value="F:ATP binding"/>
    <property type="evidence" value="ECO:0007669"/>
    <property type="project" value="UniProtKB-UniRule"/>
</dbReference>
<dbReference type="Gene3D" id="3.40.50.11180">
    <property type="match status" value="1"/>
</dbReference>
<evidence type="ECO:0000256" key="5">
    <source>
        <dbReference type="ARBA" id="ARBA00022801"/>
    </source>
</evidence>
<dbReference type="GO" id="GO:0000716">
    <property type="term" value="P:transcription-coupled nucleotide-excision repair, DNA damage recognition"/>
    <property type="evidence" value="ECO:0007669"/>
    <property type="project" value="UniProtKB-UniRule"/>
</dbReference>
<dbReference type="Pfam" id="PF03461">
    <property type="entry name" value="TRCF"/>
    <property type="match status" value="1"/>
</dbReference>
<keyword evidence="9 13" id="KW-0234">DNA repair</keyword>
<dbReference type="Pfam" id="PF00270">
    <property type="entry name" value="DEAD"/>
    <property type="match status" value="1"/>
</dbReference>
<evidence type="ECO:0000256" key="7">
    <source>
        <dbReference type="ARBA" id="ARBA00022840"/>
    </source>
</evidence>